<keyword evidence="1" id="KW-0150">Chloroplast</keyword>
<proteinExistence type="predicted"/>
<keyword evidence="1" id="KW-0934">Plastid</keyword>
<gene>
    <name evidence="1" type="primary">orf299</name>
</gene>
<reference evidence="1" key="1">
    <citation type="journal article" date="2016" name="Genome Biol. Evol.">
        <title>Evolutionary Dynamics of Chloroplast Genomes in Low Light: A Case Study of the Endolithic Green Alga Ostreobium quekettii.</title>
        <authorList>
            <person name="R Marcelino V."/>
            <person name="Cremen M.C."/>
            <person name="Jackson C.J."/>
            <person name="Larkum A.A."/>
            <person name="Verbruggen H."/>
        </authorList>
    </citation>
    <scope>NUCLEOTIDE SEQUENCE</scope>
</reference>
<name>A0A1C9JB29_9CHLO</name>
<evidence type="ECO:0000313" key="1">
    <source>
        <dbReference type="EMBL" id="AOP19060.1"/>
    </source>
</evidence>
<reference evidence="1" key="2">
    <citation type="submission" date="2016-08" db="EMBL/GenBank/DDBJ databases">
        <authorList>
            <person name="Seilhamer J.J."/>
        </authorList>
    </citation>
    <scope>NUCLEOTIDE SEQUENCE</scope>
</reference>
<sequence length="299" mass="35159">MYVLGNFIYDKKIMTKLNSKSIQILRCDWLELNVSPKVYSLLRSSAWFKNFRPSAGFPDDNLYSLRMRLAQAQANKEHETDVIRPLIRRINEIQSFKELEKFAAYNGEIGPCAQWSKNGHSLLFQECKSPSRSDWTHISAYGRLGNQLLKELQNLTNLSGQNLQFTRIDIKKQISFSRDHRRLNWERIWKRQIEAEKLKSQYRRTVEYQTSIRGTTLALGSRGNKTYCRLEYINYNNDEASKGPFVSIELEYRQKQAQKIGYMLLKSDNFEKEIKNLLKAYLLSLEPIQNVTKKLLQNL</sequence>
<dbReference type="AlphaFoldDB" id="A0A1C9JB29"/>
<dbReference type="EMBL" id="KX808496">
    <property type="protein sequence ID" value="AOP19060.1"/>
    <property type="molecule type" value="Genomic_DNA"/>
</dbReference>
<accession>A0A1C9JB29</accession>
<organism evidence="1">
    <name type="scientific">Halimeda discoidea</name>
    <dbReference type="NCBI Taxonomy" id="118222"/>
    <lineage>
        <taxon>Eukaryota</taxon>
        <taxon>Viridiplantae</taxon>
        <taxon>Chlorophyta</taxon>
        <taxon>core chlorophytes</taxon>
        <taxon>Ulvophyceae</taxon>
        <taxon>TCBD clade</taxon>
        <taxon>Bryopsidales</taxon>
        <taxon>Halimedineae</taxon>
        <taxon>Halimedaceae</taxon>
        <taxon>Halimedeae</taxon>
        <taxon>Halimeda</taxon>
    </lineage>
</organism>
<geneLocation type="chloroplast" evidence="1"/>
<protein>
    <submittedName>
        <fullName evidence="1">Uncharacterized protein</fullName>
    </submittedName>
</protein>